<keyword evidence="6" id="KW-1185">Reference proteome</keyword>
<dbReference type="GO" id="GO:0000812">
    <property type="term" value="C:Swr1 complex"/>
    <property type="evidence" value="ECO:0007669"/>
    <property type="project" value="UniProtKB-UniRule"/>
</dbReference>
<dbReference type="InParanoid" id="A0A0D0DSH7"/>
<keyword evidence="1 2" id="KW-0539">Nucleus</keyword>
<dbReference type="PANTHER" id="PTHR23195">
    <property type="entry name" value="YEATS DOMAIN"/>
    <property type="match status" value="1"/>
</dbReference>
<keyword evidence="3" id="KW-0156">Chromatin regulator</keyword>
<comment type="function">
    <text evidence="3">Component of the SWR1 complex which mediates the ATP-dependent exchange of histone H2A for an H2A variant leading to transcriptional regulation of selected genes by chromatin remodeling. Component of the NuA4 histone acetyltransferase complex which is involved in transcriptional activation of selected genes principally by acetylation of nucleosomal histones H4 and H2A. The NuA4 complex is also involved in DNA repair. Yaf9 may also be required for viability in conditions in which the structural integrity of the spindle is compromised.</text>
</comment>
<dbReference type="CDD" id="cd16908">
    <property type="entry name" value="YEATS_Yaf9_like"/>
    <property type="match status" value="1"/>
</dbReference>
<comment type="domain">
    <text evidence="3">The coiled-coil domain is required for assembly into the NuA4 complex.</text>
</comment>
<dbReference type="AlphaFoldDB" id="A0A0D0DSH7"/>
<evidence type="ECO:0000259" key="4">
    <source>
        <dbReference type="PROSITE" id="PS51037"/>
    </source>
</evidence>
<dbReference type="Pfam" id="PF03366">
    <property type="entry name" value="YEATS"/>
    <property type="match status" value="1"/>
</dbReference>
<protein>
    <recommendedName>
        <fullName evidence="3">Protein AF-9 homolog</fullName>
    </recommendedName>
</protein>
<feature type="domain" description="YEATS" evidence="4">
    <location>
        <begin position="6"/>
        <end position="181"/>
    </location>
</feature>
<sequence length="263" mass="29502">MADRVRVRGVTIHRPIIYGNTATVLTAAEKESAPEGHSHRWTVAVRSAASAPESDVVGGADDLGYFIKRVTFKLHETYANPSRNVDRPPFEVSETGWGEFEIQIRVNFVTESGEKAITLYHHLKLHPWSVTFSPPGTAFPAEPDIPSPETAAKLGPVHSWQYDEIVFTDPFQSFLSLLTAHPPTPLAKTSRKPVPFHMANPTTLEETKKGGVPEFTSEMEKEEAERLEEARGKIIKEQEKWRGILIEREKELERLQKLLASKA</sequence>
<keyword evidence="3" id="KW-0963">Cytoplasm</keyword>
<proteinExistence type="inferred from homology"/>
<gene>
    <name evidence="3" type="primary">YAF9</name>
    <name evidence="5" type="ORF">PAXRUDRAFT_825968</name>
</gene>
<dbReference type="OrthoDB" id="16041at2759"/>
<dbReference type="InterPro" id="IPR055129">
    <property type="entry name" value="YEATS_dom"/>
</dbReference>
<keyword evidence="3" id="KW-0227">DNA damage</keyword>
<accession>A0A0D0DSH7</accession>
<dbReference type="Gene3D" id="2.60.40.1970">
    <property type="entry name" value="YEATS domain"/>
    <property type="match status" value="1"/>
</dbReference>
<keyword evidence="3" id="KW-0234">DNA repair</keyword>
<evidence type="ECO:0000313" key="5">
    <source>
        <dbReference type="EMBL" id="KIK96403.1"/>
    </source>
</evidence>
<keyword evidence="3" id="KW-0805">Transcription regulation</keyword>
<dbReference type="STRING" id="930991.A0A0D0DSH7"/>
<dbReference type="EMBL" id="KN824988">
    <property type="protein sequence ID" value="KIK96403.1"/>
    <property type="molecule type" value="Genomic_DNA"/>
</dbReference>
<organism evidence="5 6">
    <name type="scientific">Paxillus rubicundulus Ve08.2h10</name>
    <dbReference type="NCBI Taxonomy" id="930991"/>
    <lineage>
        <taxon>Eukaryota</taxon>
        <taxon>Fungi</taxon>
        <taxon>Dikarya</taxon>
        <taxon>Basidiomycota</taxon>
        <taxon>Agaricomycotina</taxon>
        <taxon>Agaricomycetes</taxon>
        <taxon>Agaricomycetidae</taxon>
        <taxon>Boletales</taxon>
        <taxon>Paxilineae</taxon>
        <taxon>Paxillaceae</taxon>
        <taxon>Paxillus</taxon>
    </lineage>
</organism>
<dbReference type="GO" id="GO:0006355">
    <property type="term" value="P:regulation of DNA-templated transcription"/>
    <property type="evidence" value="ECO:0007669"/>
    <property type="project" value="InterPro"/>
</dbReference>
<comment type="subunit">
    <text evidence="3">Component of the SWR1 chromatin-remodeling complex and of the NuA4 histone acetyltransferase complex.</text>
</comment>
<dbReference type="Proteomes" id="UP000054538">
    <property type="component" value="Unassembled WGS sequence"/>
</dbReference>
<dbReference type="InterPro" id="IPR005033">
    <property type="entry name" value="YEATS"/>
</dbReference>
<dbReference type="FunCoup" id="A0A0D0DSH7">
    <property type="interactions" value="406"/>
</dbReference>
<reference evidence="5 6" key="1">
    <citation type="submission" date="2014-04" db="EMBL/GenBank/DDBJ databases">
        <authorList>
            <consortium name="DOE Joint Genome Institute"/>
            <person name="Kuo A."/>
            <person name="Kohler A."/>
            <person name="Jargeat P."/>
            <person name="Nagy L.G."/>
            <person name="Floudas D."/>
            <person name="Copeland A."/>
            <person name="Barry K.W."/>
            <person name="Cichocki N."/>
            <person name="Veneault-Fourrey C."/>
            <person name="LaButti K."/>
            <person name="Lindquist E.A."/>
            <person name="Lipzen A."/>
            <person name="Lundell T."/>
            <person name="Morin E."/>
            <person name="Murat C."/>
            <person name="Sun H."/>
            <person name="Tunlid A."/>
            <person name="Henrissat B."/>
            <person name="Grigoriev I.V."/>
            <person name="Hibbett D.S."/>
            <person name="Martin F."/>
            <person name="Nordberg H.P."/>
            <person name="Cantor M.N."/>
            <person name="Hua S.X."/>
        </authorList>
    </citation>
    <scope>NUCLEOTIDE SEQUENCE [LARGE SCALE GENOMIC DNA]</scope>
    <source>
        <strain evidence="5 6">Ve08.2h10</strain>
    </source>
</reference>
<dbReference type="GO" id="GO:0006325">
    <property type="term" value="P:chromatin organization"/>
    <property type="evidence" value="ECO:0007669"/>
    <property type="project" value="UniProtKB-KW"/>
</dbReference>
<keyword evidence="3" id="KW-0175">Coiled coil</keyword>
<comment type="similarity">
    <text evidence="3">Belongs to the YAF9 family.</text>
</comment>
<dbReference type="HOGENOM" id="CLU_051385_2_1_1"/>
<dbReference type="GO" id="GO:0006281">
    <property type="term" value="P:DNA repair"/>
    <property type="evidence" value="ECO:0007669"/>
    <property type="project" value="UniProtKB-UniRule"/>
</dbReference>
<evidence type="ECO:0000313" key="6">
    <source>
        <dbReference type="Proteomes" id="UP000054538"/>
    </source>
</evidence>
<reference evidence="6" key="2">
    <citation type="submission" date="2015-01" db="EMBL/GenBank/DDBJ databases">
        <title>Evolutionary Origins and Diversification of the Mycorrhizal Mutualists.</title>
        <authorList>
            <consortium name="DOE Joint Genome Institute"/>
            <consortium name="Mycorrhizal Genomics Consortium"/>
            <person name="Kohler A."/>
            <person name="Kuo A."/>
            <person name="Nagy L.G."/>
            <person name="Floudas D."/>
            <person name="Copeland A."/>
            <person name="Barry K.W."/>
            <person name="Cichocki N."/>
            <person name="Veneault-Fourrey C."/>
            <person name="LaButti K."/>
            <person name="Lindquist E.A."/>
            <person name="Lipzen A."/>
            <person name="Lundell T."/>
            <person name="Morin E."/>
            <person name="Murat C."/>
            <person name="Riley R."/>
            <person name="Ohm R."/>
            <person name="Sun H."/>
            <person name="Tunlid A."/>
            <person name="Henrissat B."/>
            <person name="Grigoriev I.V."/>
            <person name="Hibbett D.S."/>
            <person name="Martin F."/>
        </authorList>
    </citation>
    <scope>NUCLEOTIDE SEQUENCE [LARGE SCALE GENOMIC DNA]</scope>
    <source>
        <strain evidence="6">Ve08.2h10</strain>
    </source>
</reference>
<evidence type="ECO:0000256" key="3">
    <source>
        <dbReference type="RuleBase" id="RU367117"/>
    </source>
</evidence>
<dbReference type="PROSITE" id="PS51037">
    <property type="entry name" value="YEATS"/>
    <property type="match status" value="1"/>
</dbReference>
<keyword evidence="3" id="KW-0010">Activator</keyword>
<evidence type="ECO:0000256" key="2">
    <source>
        <dbReference type="PROSITE-ProRule" id="PRU00376"/>
    </source>
</evidence>
<keyword evidence="3" id="KW-0804">Transcription</keyword>
<evidence type="ECO:0000256" key="1">
    <source>
        <dbReference type="ARBA" id="ARBA00023242"/>
    </source>
</evidence>
<dbReference type="InterPro" id="IPR038704">
    <property type="entry name" value="YEAST_sf"/>
</dbReference>
<comment type="subcellular location">
    <subcellularLocation>
        <location evidence="3">Nucleus</location>
    </subcellularLocation>
    <subcellularLocation>
        <location evidence="3">Cytoplasm</location>
    </subcellularLocation>
</comment>
<dbReference type="GO" id="GO:0005737">
    <property type="term" value="C:cytoplasm"/>
    <property type="evidence" value="ECO:0007669"/>
    <property type="project" value="UniProtKB-SubCell"/>
</dbReference>
<name>A0A0D0DSH7_9AGAM</name>